<protein>
    <submittedName>
        <fullName evidence="1">Uncharacterized protein</fullName>
    </submittedName>
</protein>
<accession>A0A3R7HB19</accession>
<dbReference type="Proteomes" id="UP000286415">
    <property type="component" value="Unassembled WGS sequence"/>
</dbReference>
<comment type="caution">
    <text evidence="1">The sequence shown here is derived from an EMBL/GenBank/DDBJ whole genome shotgun (WGS) entry which is preliminary data.</text>
</comment>
<sequence>MHVPTTHIENQVPVLVRPLSIEESGRKTVNVARTLPSIAHWVTEGQKPPHRGKVQSLCGKPPTLAEQTILRTRWLSDWSANLLTVKSVVRTWPLHIDFSCLGLDNLEVAQPLCLLRASWQLGIERVLPLNDFQVLKIKISRCSCDVTAERFSILSCHIGRRLVPSAGSPYLVHTVGQKRAGFEWHQRVSNAVIRKRVFGYVTSTPIGENIQH</sequence>
<evidence type="ECO:0000313" key="2">
    <source>
        <dbReference type="Proteomes" id="UP000286415"/>
    </source>
</evidence>
<organism evidence="1 2">
    <name type="scientific">Clonorchis sinensis</name>
    <name type="common">Chinese liver fluke</name>
    <dbReference type="NCBI Taxonomy" id="79923"/>
    <lineage>
        <taxon>Eukaryota</taxon>
        <taxon>Metazoa</taxon>
        <taxon>Spiralia</taxon>
        <taxon>Lophotrochozoa</taxon>
        <taxon>Platyhelminthes</taxon>
        <taxon>Trematoda</taxon>
        <taxon>Digenea</taxon>
        <taxon>Opisthorchiida</taxon>
        <taxon>Opisthorchiata</taxon>
        <taxon>Opisthorchiidae</taxon>
        <taxon>Clonorchis</taxon>
    </lineage>
</organism>
<dbReference type="InParanoid" id="A0A3R7HB19"/>
<dbReference type="AlphaFoldDB" id="A0A3R7HB19"/>
<gene>
    <name evidence="1" type="ORF">CSKR_107733</name>
</gene>
<reference evidence="1 2" key="1">
    <citation type="journal article" date="2018" name="Biotechnol. Adv.">
        <title>Improved genomic resources and new bioinformatic workflow for the carcinogenic parasite Clonorchis sinensis: Biotechnological implications.</title>
        <authorList>
            <person name="Wang D."/>
            <person name="Korhonen P.K."/>
            <person name="Gasser R.B."/>
            <person name="Young N.D."/>
        </authorList>
    </citation>
    <scope>NUCLEOTIDE SEQUENCE [LARGE SCALE GENOMIC DNA]</scope>
    <source>
        <strain evidence="1">Cs-k2</strain>
    </source>
</reference>
<name>A0A3R7HB19_CLOSI</name>
<evidence type="ECO:0000313" key="1">
    <source>
        <dbReference type="EMBL" id="KAG5448779.1"/>
    </source>
</evidence>
<dbReference type="EMBL" id="NIRI02000042">
    <property type="protein sequence ID" value="KAG5448779.1"/>
    <property type="molecule type" value="Genomic_DNA"/>
</dbReference>
<proteinExistence type="predicted"/>
<keyword evidence="2" id="KW-1185">Reference proteome</keyword>
<reference evidence="1 2" key="2">
    <citation type="journal article" date="2021" name="Genomics">
        <title>High-quality reference genome for Clonorchis sinensis.</title>
        <authorList>
            <person name="Young N.D."/>
            <person name="Stroehlein A.J."/>
            <person name="Kinkar L."/>
            <person name="Wang T."/>
            <person name="Sohn W.M."/>
            <person name="Chang B.C.H."/>
            <person name="Kaur P."/>
            <person name="Weisz D."/>
            <person name="Dudchenko O."/>
            <person name="Aiden E.L."/>
            <person name="Korhonen P.K."/>
            <person name="Gasser R.B."/>
        </authorList>
    </citation>
    <scope>NUCLEOTIDE SEQUENCE [LARGE SCALE GENOMIC DNA]</scope>
    <source>
        <strain evidence="1">Cs-k2</strain>
    </source>
</reference>